<sequence length="123" mass="13670">MVPGEYFLKADDIKANAGYRTVTVSVANTGDRPIQVGSHYHFFEVNKALAFDREKTFGMRLNIPASTAVRFEPGEKKDVILVEIGGAKEIHGFNGLTNGNYTKDKVKNEAIAKMKKQNYKSSQ</sequence>
<dbReference type="SUPFAM" id="SSF51278">
    <property type="entry name" value="Urease, beta-subunit"/>
    <property type="match status" value="1"/>
</dbReference>
<comment type="similarity">
    <text evidence="3">Belongs to the urease beta subunit family.</text>
</comment>
<protein>
    <recommendedName>
        <fullName evidence="3">Urease subunit beta</fullName>
        <ecNumber evidence="3">3.5.1.5</ecNumber>
    </recommendedName>
    <alternativeName>
        <fullName evidence="3">Urea amidohydrolase subunit beta</fullName>
    </alternativeName>
</protein>
<dbReference type="NCBIfam" id="TIGR00192">
    <property type="entry name" value="urease_beta"/>
    <property type="match status" value="1"/>
</dbReference>
<dbReference type="OrthoDB" id="9793527at2"/>
<comment type="pathway">
    <text evidence="3">Nitrogen metabolism; urea degradation; CO(2) and NH(3) from urea (urease route): step 1/1.</text>
</comment>
<dbReference type="RefSeq" id="WP_037503877.1">
    <property type="nucleotide sequence ID" value="NZ_JJMU01000074.1"/>
</dbReference>
<dbReference type="FunFam" id="2.10.150.10:FF:000001">
    <property type="entry name" value="Urease subunit beta"/>
    <property type="match status" value="1"/>
</dbReference>
<dbReference type="CDD" id="cd00407">
    <property type="entry name" value="Urease_beta"/>
    <property type="match status" value="1"/>
</dbReference>
<dbReference type="Pfam" id="PF00699">
    <property type="entry name" value="Urease_beta"/>
    <property type="match status" value="1"/>
</dbReference>
<dbReference type="PANTHER" id="PTHR33569:SF1">
    <property type="entry name" value="UREASE"/>
    <property type="match status" value="1"/>
</dbReference>
<comment type="subunit">
    <text evidence="3">Heterotrimer of UreA (gamma), UreB (beta) and UreC (alpha) subunits. Three heterotrimers associate to form the active enzyme.</text>
</comment>
<dbReference type="eggNOG" id="COG0832">
    <property type="taxonomic scope" value="Bacteria"/>
</dbReference>
<proteinExistence type="inferred from homology"/>
<comment type="caution">
    <text evidence="4">The sequence shown here is derived from an EMBL/GenBank/DDBJ whole genome shotgun (WGS) entry which is preliminary data.</text>
</comment>
<dbReference type="STRING" id="1229276.DI53_3964"/>
<gene>
    <name evidence="3" type="primary">ureB</name>
    <name evidence="4" type="ORF">DI53_3964</name>
</gene>
<evidence type="ECO:0000256" key="3">
    <source>
        <dbReference type="HAMAP-Rule" id="MF_01954"/>
    </source>
</evidence>
<keyword evidence="3" id="KW-0963">Cytoplasm</keyword>
<dbReference type="EMBL" id="JJMU01000074">
    <property type="protein sequence ID" value="KGE12314.1"/>
    <property type="molecule type" value="Genomic_DNA"/>
</dbReference>
<dbReference type="UniPathway" id="UPA00258">
    <property type="reaction ID" value="UER00370"/>
</dbReference>
<accession>A0A0B8T4V7</accession>
<reference evidence="5" key="1">
    <citation type="submission" date="2014-04" db="EMBL/GenBank/DDBJ databases">
        <title>Whole-Genome optical mapping and complete genome sequence of Sphingobacterium deserti sp. nov., a new spaces isolated from desert in the west of China.</title>
        <authorList>
            <person name="Teng C."/>
            <person name="Zhou Z."/>
            <person name="Li X."/>
            <person name="Chen M."/>
            <person name="Lin M."/>
            <person name="Wang L."/>
            <person name="Su S."/>
            <person name="Zhang C."/>
            <person name="Zhang W."/>
        </authorList>
    </citation>
    <scope>NUCLEOTIDE SEQUENCE [LARGE SCALE GENOMIC DNA]</scope>
    <source>
        <strain evidence="5">ACCC05744</strain>
    </source>
</reference>
<dbReference type="Gene3D" id="2.10.150.10">
    <property type="entry name" value="Urease, beta subunit"/>
    <property type="match status" value="1"/>
</dbReference>
<reference evidence="4 5" key="2">
    <citation type="journal article" date="2015" name="PLoS ONE">
        <title>Whole-Genome Optical Mapping and Finished Genome Sequence of Sphingobacterium deserti sp. nov., a New Species Isolated from the Western Desert of China.</title>
        <authorList>
            <person name="Teng C."/>
            <person name="Zhou Z."/>
            <person name="Molnar I."/>
            <person name="Li X."/>
            <person name="Tang R."/>
            <person name="Chen M."/>
            <person name="Wang L."/>
            <person name="Su S."/>
            <person name="Zhang W."/>
            <person name="Lin M."/>
        </authorList>
    </citation>
    <scope>NUCLEOTIDE SEQUENCE [LARGE SCALE GENOMIC DNA]</scope>
    <source>
        <strain evidence="5">ACCC05744</strain>
    </source>
</reference>
<organism evidence="4 5">
    <name type="scientific">Sphingobacterium deserti</name>
    <dbReference type="NCBI Taxonomy" id="1229276"/>
    <lineage>
        <taxon>Bacteria</taxon>
        <taxon>Pseudomonadati</taxon>
        <taxon>Bacteroidota</taxon>
        <taxon>Sphingobacteriia</taxon>
        <taxon>Sphingobacteriales</taxon>
        <taxon>Sphingobacteriaceae</taxon>
        <taxon>Sphingobacterium</taxon>
    </lineage>
</organism>
<dbReference type="EC" id="3.5.1.5" evidence="3"/>
<comment type="subcellular location">
    <subcellularLocation>
        <location evidence="3">Cytoplasm</location>
    </subcellularLocation>
</comment>
<dbReference type="InterPro" id="IPR002019">
    <property type="entry name" value="Urease_beta-like"/>
</dbReference>
<dbReference type="PANTHER" id="PTHR33569">
    <property type="entry name" value="UREASE"/>
    <property type="match status" value="1"/>
</dbReference>
<dbReference type="HAMAP" id="MF_01954">
    <property type="entry name" value="Urease_beta"/>
    <property type="match status" value="1"/>
</dbReference>
<evidence type="ECO:0000313" key="4">
    <source>
        <dbReference type="EMBL" id="KGE12314.1"/>
    </source>
</evidence>
<evidence type="ECO:0000256" key="2">
    <source>
        <dbReference type="ARBA" id="ARBA00047778"/>
    </source>
</evidence>
<evidence type="ECO:0000313" key="5">
    <source>
        <dbReference type="Proteomes" id="UP000031802"/>
    </source>
</evidence>
<dbReference type="GO" id="GO:0043419">
    <property type="term" value="P:urea catabolic process"/>
    <property type="evidence" value="ECO:0007669"/>
    <property type="project" value="UniProtKB-UniRule"/>
</dbReference>
<dbReference type="GO" id="GO:0009039">
    <property type="term" value="F:urease activity"/>
    <property type="evidence" value="ECO:0007669"/>
    <property type="project" value="UniProtKB-UniRule"/>
</dbReference>
<dbReference type="NCBIfam" id="NF009682">
    <property type="entry name" value="PRK13203.1"/>
    <property type="match status" value="1"/>
</dbReference>
<dbReference type="Proteomes" id="UP000031802">
    <property type="component" value="Unassembled WGS sequence"/>
</dbReference>
<dbReference type="InterPro" id="IPR050069">
    <property type="entry name" value="Urease_subunit"/>
</dbReference>
<evidence type="ECO:0000256" key="1">
    <source>
        <dbReference type="ARBA" id="ARBA00022801"/>
    </source>
</evidence>
<dbReference type="InterPro" id="IPR036461">
    <property type="entry name" value="Urease_betasu_sf"/>
</dbReference>
<keyword evidence="5" id="KW-1185">Reference proteome</keyword>
<name>A0A0B8T4V7_9SPHI</name>
<keyword evidence="1 3" id="KW-0378">Hydrolase</keyword>
<dbReference type="GO" id="GO:0035550">
    <property type="term" value="C:urease complex"/>
    <property type="evidence" value="ECO:0007669"/>
    <property type="project" value="InterPro"/>
</dbReference>
<dbReference type="PATRIC" id="fig|1229276.3.peg.4111"/>
<comment type="catalytic activity">
    <reaction evidence="2 3">
        <text>urea + 2 H2O + H(+) = hydrogencarbonate + 2 NH4(+)</text>
        <dbReference type="Rhea" id="RHEA:20557"/>
        <dbReference type="ChEBI" id="CHEBI:15377"/>
        <dbReference type="ChEBI" id="CHEBI:15378"/>
        <dbReference type="ChEBI" id="CHEBI:16199"/>
        <dbReference type="ChEBI" id="CHEBI:17544"/>
        <dbReference type="ChEBI" id="CHEBI:28938"/>
        <dbReference type="EC" id="3.5.1.5"/>
    </reaction>
</comment>
<dbReference type="AlphaFoldDB" id="A0A0B8T4V7"/>